<dbReference type="EnsemblProtists" id="EOD14330">
    <property type="protein sequence ID" value="EOD14330"/>
    <property type="gene ID" value="EMIHUDRAFT_103417"/>
</dbReference>
<dbReference type="PaxDb" id="2903-EOD14330"/>
<reference evidence="3" key="2">
    <citation type="submission" date="2024-10" db="UniProtKB">
        <authorList>
            <consortium name="EnsemblProtists"/>
        </authorList>
    </citation>
    <scope>IDENTIFICATION</scope>
</reference>
<dbReference type="RefSeq" id="XP_005766759.1">
    <property type="nucleotide sequence ID" value="XM_005766702.1"/>
</dbReference>
<keyword evidence="2" id="KW-0812">Transmembrane</keyword>
<protein>
    <recommendedName>
        <fullName evidence="5">G-protein coupled receptors family 1 profile domain-containing protein</fullName>
    </recommendedName>
</protein>
<feature type="transmembrane region" description="Helical" evidence="2">
    <location>
        <begin position="70"/>
        <end position="93"/>
    </location>
</feature>
<evidence type="ECO:0000313" key="4">
    <source>
        <dbReference type="Proteomes" id="UP000013827"/>
    </source>
</evidence>
<feature type="compositionally biased region" description="Pro residues" evidence="1">
    <location>
        <begin position="224"/>
        <end position="236"/>
    </location>
</feature>
<feature type="transmembrane region" description="Helical" evidence="2">
    <location>
        <begin position="6"/>
        <end position="25"/>
    </location>
</feature>
<feature type="region of interest" description="Disordered" evidence="1">
    <location>
        <begin position="215"/>
        <end position="263"/>
    </location>
</feature>
<reference evidence="4" key="1">
    <citation type="journal article" date="2013" name="Nature">
        <title>Pan genome of the phytoplankton Emiliania underpins its global distribution.</title>
        <authorList>
            <person name="Read B.A."/>
            <person name="Kegel J."/>
            <person name="Klute M.J."/>
            <person name="Kuo A."/>
            <person name="Lefebvre S.C."/>
            <person name="Maumus F."/>
            <person name="Mayer C."/>
            <person name="Miller J."/>
            <person name="Monier A."/>
            <person name="Salamov A."/>
            <person name="Young J."/>
            <person name="Aguilar M."/>
            <person name="Claverie J.M."/>
            <person name="Frickenhaus S."/>
            <person name="Gonzalez K."/>
            <person name="Herman E.K."/>
            <person name="Lin Y.C."/>
            <person name="Napier J."/>
            <person name="Ogata H."/>
            <person name="Sarno A.F."/>
            <person name="Shmutz J."/>
            <person name="Schroeder D."/>
            <person name="de Vargas C."/>
            <person name="Verret F."/>
            <person name="von Dassow P."/>
            <person name="Valentin K."/>
            <person name="Van de Peer Y."/>
            <person name="Wheeler G."/>
            <person name="Dacks J.B."/>
            <person name="Delwiche C.F."/>
            <person name="Dyhrman S.T."/>
            <person name="Glockner G."/>
            <person name="John U."/>
            <person name="Richards T."/>
            <person name="Worden A.Z."/>
            <person name="Zhang X."/>
            <person name="Grigoriev I.V."/>
            <person name="Allen A.E."/>
            <person name="Bidle K."/>
            <person name="Borodovsky M."/>
            <person name="Bowler C."/>
            <person name="Brownlee C."/>
            <person name="Cock J.M."/>
            <person name="Elias M."/>
            <person name="Gladyshev V.N."/>
            <person name="Groth M."/>
            <person name="Guda C."/>
            <person name="Hadaegh A."/>
            <person name="Iglesias-Rodriguez M.D."/>
            <person name="Jenkins J."/>
            <person name="Jones B.M."/>
            <person name="Lawson T."/>
            <person name="Leese F."/>
            <person name="Lindquist E."/>
            <person name="Lobanov A."/>
            <person name="Lomsadze A."/>
            <person name="Malik S.B."/>
            <person name="Marsh M.E."/>
            <person name="Mackinder L."/>
            <person name="Mock T."/>
            <person name="Mueller-Roeber B."/>
            <person name="Pagarete A."/>
            <person name="Parker M."/>
            <person name="Probert I."/>
            <person name="Quesneville H."/>
            <person name="Raines C."/>
            <person name="Rensing S.A."/>
            <person name="Riano-Pachon D.M."/>
            <person name="Richier S."/>
            <person name="Rokitta S."/>
            <person name="Shiraiwa Y."/>
            <person name="Soanes D.M."/>
            <person name="van der Giezen M."/>
            <person name="Wahlund T.M."/>
            <person name="Williams B."/>
            <person name="Wilson W."/>
            <person name="Wolfe G."/>
            <person name="Wurch L.L."/>
        </authorList>
    </citation>
    <scope>NUCLEOTIDE SEQUENCE</scope>
</reference>
<organism evidence="3 4">
    <name type="scientific">Emiliania huxleyi (strain CCMP1516)</name>
    <dbReference type="NCBI Taxonomy" id="280463"/>
    <lineage>
        <taxon>Eukaryota</taxon>
        <taxon>Haptista</taxon>
        <taxon>Haptophyta</taxon>
        <taxon>Prymnesiophyceae</taxon>
        <taxon>Isochrysidales</taxon>
        <taxon>Noelaerhabdaceae</taxon>
        <taxon>Emiliania</taxon>
    </lineage>
</organism>
<sequence>MTAGWRAAPSLLIASLLAAPLLIAYRRSPSRIYRAFRQQFYASLLAIGFGSITAGAYFDAIVFDGCRLPPHFACLAVAVLGSLIGFASSLVLLQLPLGSSGLRPSLPSAQRQRCLLFLSLAYVSVAFLMVALPFLWMWSGDNSARWDSAGSVGAPPPLLARSRAGPHISVAIAMPDDDERERRDGESGSKATRRPPLPHALLRLWGGGLGRWSHAGTRGGEGWLPPPPPPPTPATPPARHRAGPRGVSAGAVGASIGGAVNFA</sequence>
<proteinExistence type="predicted"/>
<feature type="transmembrane region" description="Helical" evidence="2">
    <location>
        <begin position="40"/>
        <end position="58"/>
    </location>
</feature>
<dbReference type="GeneID" id="17260532"/>
<evidence type="ECO:0000256" key="2">
    <source>
        <dbReference type="SAM" id="Phobius"/>
    </source>
</evidence>
<dbReference type="AlphaFoldDB" id="A0A0D3ISU5"/>
<dbReference type="Proteomes" id="UP000013827">
    <property type="component" value="Unassembled WGS sequence"/>
</dbReference>
<evidence type="ECO:0000256" key="1">
    <source>
        <dbReference type="SAM" id="MobiDB-lite"/>
    </source>
</evidence>
<keyword evidence="2" id="KW-0472">Membrane</keyword>
<keyword evidence="4" id="KW-1185">Reference proteome</keyword>
<accession>A0A0D3ISU5</accession>
<dbReference type="KEGG" id="ehx:EMIHUDRAFT_103417"/>
<evidence type="ECO:0000313" key="3">
    <source>
        <dbReference type="EnsemblProtists" id="EOD14330"/>
    </source>
</evidence>
<feature type="transmembrane region" description="Helical" evidence="2">
    <location>
        <begin position="114"/>
        <end position="138"/>
    </location>
</feature>
<evidence type="ECO:0008006" key="5">
    <source>
        <dbReference type="Google" id="ProtNLM"/>
    </source>
</evidence>
<feature type="compositionally biased region" description="Low complexity" evidence="1">
    <location>
        <begin position="244"/>
        <end position="263"/>
    </location>
</feature>
<dbReference type="HOGENOM" id="CLU_1059355_0_0_1"/>
<keyword evidence="2" id="KW-1133">Transmembrane helix</keyword>
<name>A0A0D3ISU5_EMIH1</name>
<feature type="region of interest" description="Disordered" evidence="1">
    <location>
        <begin position="173"/>
        <end position="197"/>
    </location>
</feature>